<keyword evidence="2 5" id="KW-0812">Transmembrane</keyword>
<evidence type="ECO:0000256" key="3">
    <source>
        <dbReference type="ARBA" id="ARBA00022989"/>
    </source>
</evidence>
<gene>
    <name evidence="6" type="ORF">CFR77_05835</name>
</gene>
<dbReference type="SUPFAM" id="SSF161098">
    <property type="entry name" value="MetI-like"/>
    <property type="match status" value="1"/>
</dbReference>
<keyword evidence="7" id="KW-1185">Reference proteome</keyword>
<keyword evidence="4 5" id="KW-0472">Membrane</keyword>
<dbReference type="Proteomes" id="UP000247814">
    <property type="component" value="Unassembled WGS sequence"/>
</dbReference>
<evidence type="ECO:0000256" key="4">
    <source>
        <dbReference type="ARBA" id="ARBA00023136"/>
    </source>
</evidence>
<evidence type="ECO:0000256" key="5">
    <source>
        <dbReference type="SAM" id="Phobius"/>
    </source>
</evidence>
<evidence type="ECO:0000256" key="2">
    <source>
        <dbReference type="ARBA" id="ARBA00022692"/>
    </source>
</evidence>
<feature type="transmembrane region" description="Helical" evidence="5">
    <location>
        <begin position="129"/>
        <end position="160"/>
    </location>
</feature>
<dbReference type="Gene3D" id="1.10.3720.10">
    <property type="entry name" value="MetI-like"/>
    <property type="match status" value="1"/>
</dbReference>
<reference evidence="6 7" key="1">
    <citation type="submission" date="2017-07" db="EMBL/GenBank/DDBJ databases">
        <title>A draft genome sequence of Komagataeibacter sucrofermentans LMG 18788.</title>
        <authorList>
            <person name="Skraban J."/>
            <person name="Cleenwerck I."/>
            <person name="Vandamme P."/>
            <person name="Trcek J."/>
        </authorList>
    </citation>
    <scope>NUCLEOTIDE SEQUENCE [LARGE SCALE GENOMIC DNA]</scope>
    <source>
        <strain evidence="6 7">LMG 18788</strain>
    </source>
</reference>
<proteinExistence type="predicted"/>
<comment type="subcellular location">
    <subcellularLocation>
        <location evidence="1">Membrane</location>
        <topology evidence="1">Multi-pass membrane protein</topology>
    </subcellularLocation>
</comment>
<feature type="transmembrane region" description="Helical" evidence="5">
    <location>
        <begin position="54"/>
        <end position="74"/>
    </location>
</feature>
<protein>
    <submittedName>
        <fullName evidence="6">Uncharacterized protein</fullName>
    </submittedName>
</protein>
<dbReference type="EMBL" id="NKUA01000006">
    <property type="protein sequence ID" value="PYD79611.1"/>
    <property type="molecule type" value="Genomic_DNA"/>
</dbReference>
<dbReference type="AlphaFoldDB" id="A0A318QQG5"/>
<feature type="transmembrane region" description="Helical" evidence="5">
    <location>
        <begin position="20"/>
        <end position="42"/>
    </location>
</feature>
<accession>A0A318QQG5</accession>
<sequence length="161" mass="16071">MAAQGGLMLLPLSSRPVGALVVDGCGTALGLGVACMLVLGAQAMLHRGWPARCVVLRGLMLALMLPGLALALLWPGLVGHGGGMGSVAQGALVAPAALWPLLRVLDAVPPGLSRTARGLGAGAQARLRLLWLPLLAGPVAGVGMFCAVMTVLCAMAAVALQ</sequence>
<organism evidence="6 7">
    <name type="scientific">Komagataeibacter sucrofermentans</name>
    <dbReference type="NCBI Taxonomy" id="1053551"/>
    <lineage>
        <taxon>Bacteria</taxon>
        <taxon>Pseudomonadati</taxon>
        <taxon>Pseudomonadota</taxon>
        <taxon>Alphaproteobacteria</taxon>
        <taxon>Acetobacterales</taxon>
        <taxon>Acetobacteraceae</taxon>
        <taxon>Komagataeibacter</taxon>
    </lineage>
</organism>
<dbReference type="OrthoDB" id="7285101at2"/>
<evidence type="ECO:0000256" key="1">
    <source>
        <dbReference type="ARBA" id="ARBA00004141"/>
    </source>
</evidence>
<keyword evidence="3 5" id="KW-1133">Transmembrane helix</keyword>
<dbReference type="InterPro" id="IPR035906">
    <property type="entry name" value="MetI-like_sf"/>
</dbReference>
<name>A0A318QQG5_9PROT</name>
<dbReference type="GO" id="GO:0016020">
    <property type="term" value="C:membrane"/>
    <property type="evidence" value="ECO:0007669"/>
    <property type="project" value="UniProtKB-SubCell"/>
</dbReference>
<comment type="caution">
    <text evidence="6">The sequence shown here is derived from an EMBL/GenBank/DDBJ whole genome shotgun (WGS) entry which is preliminary data.</text>
</comment>
<evidence type="ECO:0000313" key="6">
    <source>
        <dbReference type="EMBL" id="PYD79611.1"/>
    </source>
</evidence>
<evidence type="ECO:0000313" key="7">
    <source>
        <dbReference type="Proteomes" id="UP000247814"/>
    </source>
</evidence>